<dbReference type="AlphaFoldDB" id="A0A1B2M1K4"/>
<dbReference type="Proteomes" id="UP000093391">
    <property type="component" value="Chromosome"/>
</dbReference>
<feature type="transmembrane region" description="Helical" evidence="1">
    <location>
        <begin position="66"/>
        <end position="92"/>
    </location>
</feature>
<keyword evidence="1" id="KW-0472">Membrane</keyword>
<keyword evidence="1" id="KW-0812">Transmembrane</keyword>
<name>A0A1B2M1K4_9GAMM</name>
<evidence type="ECO:0000256" key="1">
    <source>
        <dbReference type="SAM" id="Phobius"/>
    </source>
</evidence>
<keyword evidence="1" id="KW-1133">Transmembrane helix</keyword>
<dbReference type="OrthoDB" id="6707137at2"/>
<gene>
    <name evidence="2" type="ORF">BFG52_12450</name>
</gene>
<feature type="transmembrane region" description="Helical" evidence="1">
    <location>
        <begin position="35"/>
        <end position="54"/>
    </location>
</feature>
<evidence type="ECO:0000313" key="3">
    <source>
        <dbReference type="Proteomes" id="UP000093391"/>
    </source>
</evidence>
<sequence length="149" mass="17228">MRGLSIYFLWFFVFCLLFSLLGGMVISLLNPDLAMGLLAVPYLLAMIATLYVFLKKQRQAPTTQQRLLLSFGYIVIFWLYSAAGIVSTIYYFSRQDAQIWQEFLANIQNLQFLFFILVVALAVSLPLFFVTSWFYGPQAQRMAAQMFKQ</sequence>
<reference evidence="2 3" key="1">
    <citation type="submission" date="2016-08" db="EMBL/GenBank/DDBJ databases">
        <authorList>
            <person name="Seilhamer J.J."/>
        </authorList>
    </citation>
    <scope>NUCLEOTIDE SEQUENCE [LARGE SCALE GENOMIC DNA]</scope>
    <source>
        <strain evidence="2 3">BRTC-1</strain>
    </source>
</reference>
<evidence type="ECO:0000313" key="2">
    <source>
        <dbReference type="EMBL" id="AOA59080.1"/>
    </source>
</evidence>
<dbReference type="EMBL" id="CP016895">
    <property type="protein sequence ID" value="AOA59080.1"/>
    <property type="molecule type" value="Genomic_DNA"/>
</dbReference>
<evidence type="ECO:0008006" key="4">
    <source>
        <dbReference type="Google" id="ProtNLM"/>
    </source>
</evidence>
<dbReference type="RefSeq" id="WP_067556746.1">
    <property type="nucleotide sequence ID" value="NZ_CP016895.1"/>
</dbReference>
<feature type="transmembrane region" description="Helical" evidence="1">
    <location>
        <begin position="7"/>
        <end position="29"/>
    </location>
</feature>
<dbReference type="KEGG" id="ala:BFG52_12450"/>
<protein>
    <recommendedName>
        <fullName evidence="4">DUF4199 domain-containing protein</fullName>
    </recommendedName>
</protein>
<organism evidence="2 3">
    <name type="scientific">Acinetobacter larvae</name>
    <dbReference type="NCBI Taxonomy" id="1789224"/>
    <lineage>
        <taxon>Bacteria</taxon>
        <taxon>Pseudomonadati</taxon>
        <taxon>Pseudomonadota</taxon>
        <taxon>Gammaproteobacteria</taxon>
        <taxon>Moraxellales</taxon>
        <taxon>Moraxellaceae</taxon>
        <taxon>Acinetobacter</taxon>
    </lineage>
</organism>
<dbReference type="InterPro" id="IPR047730">
    <property type="entry name" value="ABZJ_00895-like"/>
</dbReference>
<keyword evidence="3" id="KW-1185">Reference proteome</keyword>
<feature type="transmembrane region" description="Helical" evidence="1">
    <location>
        <begin position="112"/>
        <end position="136"/>
    </location>
</feature>
<proteinExistence type="predicted"/>
<dbReference type="NCBIfam" id="NF038216">
    <property type="entry name" value="ABZJ_00895_fam"/>
    <property type="match status" value="1"/>
</dbReference>
<accession>A0A1B2M1K4</accession>